<protein>
    <submittedName>
        <fullName evidence="6">Periplasmic serine endoprotease DegP</fullName>
        <ecNumber evidence="6">3.4.21.107</ecNumber>
    </submittedName>
</protein>
<dbReference type="AlphaFoldDB" id="A0A5E6M8J6"/>
<evidence type="ECO:0000313" key="7">
    <source>
        <dbReference type="Proteomes" id="UP000334923"/>
    </source>
</evidence>
<dbReference type="Pfam" id="PF13365">
    <property type="entry name" value="Trypsin_2"/>
    <property type="match status" value="1"/>
</dbReference>
<dbReference type="PANTHER" id="PTHR22939">
    <property type="entry name" value="SERINE PROTEASE FAMILY S1C HTRA-RELATED"/>
    <property type="match status" value="1"/>
</dbReference>
<dbReference type="EC" id="3.4.21.107" evidence="6"/>
<feature type="domain" description="PDZ" evidence="5">
    <location>
        <begin position="237"/>
        <end position="309"/>
    </location>
</feature>
<dbReference type="SUPFAM" id="SSF50494">
    <property type="entry name" value="Trypsin-like serine proteases"/>
    <property type="match status" value="1"/>
</dbReference>
<proteinExistence type="inferred from homology"/>
<dbReference type="SUPFAM" id="SSF50156">
    <property type="entry name" value="PDZ domain-like"/>
    <property type="match status" value="1"/>
</dbReference>
<dbReference type="Pfam" id="PF13180">
    <property type="entry name" value="PDZ_2"/>
    <property type="match status" value="1"/>
</dbReference>
<evidence type="ECO:0000256" key="4">
    <source>
        <dbReference type="SAM" id="MobiDB-lite"/>
    </source>
</evidence>
<dbReference type="PANTHER" id="PTHR22939:SF129">
    <property type="entry name" value="SERINE PROTEASE HTRA2, MITOCHONDRIAL"/>
    <property type="match status" value="1"/>
</dbReference>
<dbReference type="InterPro" id="IPR001940">
    <property type="entry name" value="Peptidase_S1C"/>
</dbReference>
<dbReference type="Gene3D" id="2.40.10.120">
    <property type="match status" value="1"/>
</dbReference>
<dbReference type="InterPro" id="IPR036034">
    <property type="entry name" value="PDZ_sf"/>
</dbReference>
<keyword evidence="3 6" id="KW-0378">Hydrolase</keyword>
<evidence type="ECO:0000256" key="3">
    <source>
        <dbReference type="ARBA" id="ARBA00022801"/>
    </source>
</evidence>
<sequence length="359" mass="37536">MKPALTFRVSLFGIGVLLFASSAVPVLAWQESVAALGTEVSRVFGVAQHSVVRVRVRNNSVDAVGSGFFIDASGTVVTLAELVGQGQEIRVESESGSLPAELVGQDSRSGLALLRTHPGRPTSFLPIASGKEPPPGAFVVGVGYPFNLSASPIVGVVLGSDRQFQDRLFCVSHLRVDVTVSPGELGAPLLNLQGSVVGVVMAVVNEGRWAYALPGKATERIIADVREYGRVRYAWAGVGVARVGDDRTQSPVIVTRLFPNSSAKESGLQEGDRLERINGKPIHRLSDVVDASFYASVGEPMKVAVSRNGKTKHFSLRAGERPSDNTGGAPGAPAVTVDTSAAQPVTAPPVQKTVGGGPN</sequence>
<accession>A0A5E6M8J6</accession>
<evidence type="ECO:0000256" key="1">
    <source>
        <dbReference type="ARBA" id="ARBA00010541"/>
    </source>
</evidence>
<keyword evidence="2 6" id="KW-0645">Protease</keyword>
<evidence type="ECO:0000259" key="5">
    <source>
        <dbReference type="PROSITE" id="PS50106"/>
    </source>
</evidence>
<comment type="similarity">
    <text evidence="1">Belongs to the peptidase S1C family.</text>
</comment>
<dbReference type="EMBL" id="CABFVA020000026">
    <property type="protein sequence ID" value="VVM05693.1"/>
    <property type="molecule type" value="Genomic_DNA"/>
</dbReference>
<dbReference type="GO" id="GO:0006508">
    <property type="term" value="P:proteolysis"/>
    <property type="evidence" value="ECO:0007669"/>
    <property type="project" value="UniProtKB-KW"/>
</dbReference>
<reference evidence="6 7" key="1">
    <citation type="submission" date="2019-09" db="EMBL/GenBank/DDBJ databases">
        <authorList>
            <person name="Cremers G."/>
        </authorList>
    </citation>
    <scope>NUCLEOTIDE SEQUENCE [LARGE SCALE GENOMIC DNA]</scope>
    <source>
        <strain evidence="6">4A</strain>
    </source>
</reference>
<evidence type="ECO:0000256" key="2">
    <source>
        <dbReference type="ARBA" id="ARBA00022670"/>
    </source>
</evidence>
<dbReference type="GO" id="GO:0004252">
    <property type="term" value="F:serine-type endopeptidase activity"/>
    <property type="evidence" value="ECO:0007669"/>
    <property type="project" value="InterPro"/>
</dbReference>
<feature type="region of interest" description="Disordered" evidence="4">
    <location>
        <begin position="309"/>
        <end position="359"/>
    </location>
</feature>
<evidence type="ECO:0000313" key="6">
    <source>
        <dbReference type="EMBL" id="VVM05693.1"/>
    </source>
</evidence>
<organism evidence="6 7">
    <name type="scientific">Methylacidimicrobium tartarophylax</name>
    <dbReference type="NCBI Taxonomy" id="1041768"/>
    <lineage>
        <taxon>Bacteria</taxon>
        <taxon>Pseudomonadati</taxon>
        <taxon>Verrucomicrobiota</taxon>
        <taxon>Methylacidimicrobium</taxon>
    </lineage>
</organism>
<name>A0A5E6M8J6_9BACT</name>
<gene>
    <name evidence="6" type="primary">degP</name>
    <name evidence="6" type="ORF">MAMT_00729</name>
</gene>
<dbReference type="InterPro" id="IPR001478">
    <property type="entry name" value="PDZ"/>
</dbReference>
<dbReference type="PROSITE" id="PS50106">
    <property type="entry name" value="PDZ"/>
    <property type="match status" value="1"/>
</dbReference>
<dbReference type="PRINTS" id="PR00834">
    <property type="entry name" value="PROTEASES2C"/>
</dbReference>
<dbReference type="InterPro" id="IPR009003">
    <property type="entry name" value="Peptidase_S1_PA"/>
</dbReference>
<keyword evidence="7" id="KW-1185">Reference proteome</keyword>
<dbReference type="SMART" id="SM00228">
    <property type="entry name" value="PDZ"/>
    <property type="match status" value="1"/>
</dbReference>
<dbReference type="Gene3D" id="2.30.42.10">
    <property type="match status" value="1"/>
</dbReference>
<dbReference type="Proteomes" id="UP000334923">
    <property type="component" value="Unassembled WGS sequence"/>
</dbReference>